<proteinExistence type="predicted"/>
<keyword evidence="3" id="KW-1185">Reference proteome</keyword>
<protein>
    <submittedName>
        <fullName evidence="2">Uncharacterized protein</fullName>
    </submittedName>
</protein>
<organism evidence="2 3">
    <name type="scientific">Prorocentrum cordatum</name>
    <dbReference type="NCBI Taxonomy" id="2364126"/>
    <lineage>
        <taxon>Eukaryota</taxon>
        <taxon>Sar</taxon>
        <taxon>Alveolata</taxon>
        <taxon>Dinophyceae</taxon>
        <taxon>Prorocentrales</taxon>
        <taxon>Prorocentraceae</taxon>
        <taxon>Prorocentrum</taxon>
    </lineage>
</organism>
<gene>
    <name evidence="2" type="ORF">PCOR1329_LOCUS74568</name>
</gene>
<evidence type="ECO:0000313" key="2">
    <source>
        <dbReference type="EMBL" id="CAK0895971.1"/>
    </source>
</evidence>
<sequence>MGGGLQTFRGRQRSAHLQSCRAQRSRRPSSLDMGPHGPRGRRRTQEERGRTDDEQDDRGTRRQRTAQVGTPRSAGRHIARAAGQDGMASRSDFLRHL</sequence>
<accession>A0ABN9XDE2</accession>
<dbReference type="EMBL" id="CAUYUJ010020118">
    <property type="protein sequence ID" value="CAK0895971.1"/>
    <property type="molecule type" value="Genomic_DNA"/>
</dbReference>
<reference evidence="2" key="1">
    <citation type="submission" date="2023-10" db="EMBL/GenBank/DDBJ databases">
        <authorList>
            <person name="Chen Y."/>
            <person name="Shah S."/>
            <person name="Dougan E. K."/>
            <person name="Thang M."/>
            <person name="Chan C."/>
        </authorList>
    </citation>
    <scope>NUCLEOTIDE SEQUENCE [LARGE SCALE GENOMIC DNA]</scope>
</reference>
<dbReference type="Proteomes" id="UP001189429">
    <property type="component" value="Unassembled WGS sequence"/>
</dbReference>
<evidence type="ECO:0000313" key="3">
    <source>
        <dbReference type="Proteomes" id="UP001189429"/>
    </source>
</evidence>
<evidence type="ECO:0000256" key="1">
    <source>
        <dbReference type="SAM" id="MobiDB-lite"/>
    </source>
</evidence>
<feature type="region of interest" description="Disordered" evidence="1">
    <location>
        <begin position="1"/>
        <end position="97"/>
    </location>
</feature>
<comment type="caution">
    <text evidence="2">The sequence shown here is derived from an EMBL/GenBank/DDBJ whole genome shotgun (WGS) entry which is preliminary data.</text>
</comment>
<feature type="compositionally biased region" description="Basic and acidic residues" evidence="1">
    <location>
        <begin position="43"/>
        <end position="60"/>
    </location>
</feature>
<name>A0ABN9XDE2_9DINO</name>